<dbReference type="InterPro" id="IPR020846">
    <property type="entry name" value="MFS_dom"/>
</dbReference>
<feature type="transmembrane region" description="Helical" evidence="7">
    <location>
        <begin position="94"/>
        <end position="114"/>
    </location>
</feature>
<evidence type="ECO:0000259" key="8">
    <source>
        <dbReference type="PROSITE" id="PS50850"/>
    </source>
</evidence>
<gene>
    <name evidence="9" type="primary">KAFR0C03590</name>
    <name evidence="9" type="ORF">KAFR_0C03590</name>
</gene>
<evidence type="ECO:0000256" key="3">
    <source>
        <dbReference type="ARBA" id="ARBA00022448"/>
    </source>
</evidence>
<feature type="domain" description="Major facilitator superfamily (MFS) profile" evidence="8">
    <location>
        <begin position="22"/>
        <end position="465"/>
    </location>
</feature>
<protein>
    <recommendedName>
        <fullName evidence="8">Major facilitator superfamily (MFS) profile domain-containing protein</fullName>
    </recommendedName>
</protein>
<dbReference type="FunCoup" id="H2ASK1">
    <property type="interactions" value="90"/>
</dbReference>
<evidence type="ECO:0000256" key="6">
    <source>
        <dbReference type="ARBA" id="ARBA00023136"/>
    </source>
</evidence>
<dbReference type="PANTHER" id="PTHR48022:SF7">
    <property type="entry name" value="MAJOR FACILITATOR SUPERFAMILY (MFS) PROFILE DOMAIN-CONTAINING PROTEIN-RELATED"/>
    <property type="match status" value="1"/>
</dbReference>
<feature type="transmembrane region" description="Helical" evidence="7">
    <location>
        <begin position="264"/>
        <end position="286"/>
    </location>
</feature>
<dbReference type="KEGG" id="kaf:KAFR_0C03590"/>
<dbReference type="GeneID" id="13885270"/>
<dbReference type="eggNOG" id="KOG0254">
    <property type="taxonomic scope" value="Eukaryota"/>
</dbReference>
<dbReference type="PRINTS" id="PR00171">
    <property type="entry name" value="SUGRTRNSPORT"/>
</dbReference>
<keyword evidence="4 7" id="KW-0812">Transmembrane</keyword>
<dbReference type="InterPro" id="IPR005829">
    <property type="entry name" value="Sugar_transporter_CS"/>
</dbReference>
<dbReference type="Pfam" id="PF00083">
    <property type="entry name" value="Sugar_tr"/>
    <property type="match status" value="1"/>
</dbReference>
<name>H2ASK1_KAZAF</name>
<keyword evidence="5 7" id="KW-1133">Transmembrane helix</keyword>
<feature type="transmembrane region" description="Helical" evidence="7">
    <location>
        <begin position="63"/>
        <end position="82"/>
    </location>
</feature>
<feature type="transmembrane region" description="Helical" evidence="7">
    <location>
        <begin position="182"/>
        <end position="201"/>
    </location>
</feature>
<dbReference type="InterPro" id="IPR005828">
    <property type="entry name" value="MFS_sugar_transport-like"/>
</dbReference>
<feature type="transmembrane region" description="Helical" evidence="7">
    <location>
        <begin position="440"/>
        <end position="461"/>
    </location>
</feature>
<evidence type="ECO:0000256" key="4">
    <source>
        <dbReference type="ARBA" id="ARBA00022692"/>
    </source>
</evidence>
<dbReference type="GO" id="GO:0005351">
    <property type="term" value="F:carbohydrate:proton symporter activity"/>
    <property type="evidence" value="ECO:0007669"/>
    <property type="project" value="TreeGrafter"/>
</dbReference>
<keyword evidence="3" id="KW-0813">Transport</keyword>
<comment type="similarity">
    <text evidence="2">Belongs to the major facilitator superfamily. Sugar transporter (TC 2.A.1.1) family.</text>
</comment>
<evidence type="ECO:0000256" key="2">
    <source>
        <dbReference type="ARBA" id="ARBA00010992"/>
    </source>
</evidence>
<dbReference type="InterPro" id="IPR003663">
    <property type="entry name" value="Sugar/inositol_transpt"/>
</dbReference>
<dbReference type="PANTHER" id="PTHR48022">
    <property type="entry name" value="PLASTIDIC GLUCOSE TRANSPORTER 4"/>
    <property type="match status" value="1"/>
</dbReference>
<dbReference type="PROSITE" id="PS00217">
    <property type="entry name" value="SUGAR_TRANSPORT_2"/>
    <property type="match status" value="1"/>
</dbReference>
<keyword evidence="6 7" id="KW-0472">Membrane</keyword>
<feature type="transmembrane region" description="Helical" evidence="7">
    <location>
        <begin position="306"/>
        <end position="322"/>
    </location>
</feature>
<evidence type="ECO:0000256" key="1">
    <source>
        <dbReference type="ARBA" id="ARBA00004141"/>
    </source>
</evidence>
<feature type="transmembrane region" description="Helical" evidence="7">
    <location>
        <begin position="21"/>
        <end position="43"/>
    </location>
</feature>
<keyword evidence="10" id="KW-1185">Reference proteome</keyword>
<dbReference type="GO" id="GO:0016020">
    <property type="term" value="C:membrane"/>
    <property type="evidence" value="ECO:0007669"/>
    <property type="project" value="UniProtKB-SubCell"/>
</dbReference>
<dbReference type="RefSeq" id="XP_003956486.1">
    <property type="nucleotide sequence ID" value="XM_003956437.1"/>
</dbReference>
<dbReference type="Gene3D" id="1.20.1250.20">
    <property type="entry name" value="MFS general substrate transporter like domains"/>
    <property type="match status" value="1"/>
</dbReference>
<dbReference type="SUPFAM" id="SSF103473">
    <property type="entry name" value="MFS general substrate transporter"/>
    <property type="match status" value="1"/>
</dbReference>
<dbReference type="Proteomes" id="UP000005220">
    <property type="component" value="Chromosome 3"/>
</dbReference>
<reference evidence="9 10" key="1">
    <citation type="journal article" date="2011" name="Proc. Natl. Acad. Sci. U.S.A.">
        <title>Evolutionary erosion of yeast sex chromosomes by mating-type switching accidents.</title>
        <authorList>
            <person name="Gordon J.L."/>
            <person name="Armisen D."/>
            <person name="Proux-Wera E."/>
            <person name="Oheigeartaigh S.S."/>
            <person name="Byrne K.P."/>
            <person name="Wolfe K.H."/>
        </authorList>
    </citation>
    <scope>NUCLEOTIDE SEQUENCE [LARGE SCALE GENOMIC DNA]</scope>
    <source>
        <strain evidence="10">ATCC 22294 / BCRC 22015 / CBS 2517 / CECT 1963 / NBRC 1671 / NRRL Y-8276</strain>
    </source>
</reference>
<evidence type="ECO:0000256" key="5">
    <source>
        <dbReference type="ARBA" id="ARBA00022989"/>
    </source>
</evidence>
<feature type="transmembrane region" description="Helical" evidence="7">
    <location>
        <begin position="329"/>
        <end position="353"/>
    </location>
</feature>
<feature type="transmembrane region" description="Helical" evidence="7">
    <location>
        <begin position="373"/>
        <end position="395"/>
    </location>
</feature>
<dbReference type="OrthoDB" id="4142200at2759"/>
<feature type="transmembrane region" description="Helical" evidence="7">
    <location>
        <begin position="415"/>
        <end position="434"/>
    </location>
</feature>
<feature type="transmembrane region" description="Helical" evidence="7">
    <location>
        <begin position="120"/>
        <end position="137"/>
    </location>
</feature>
<dbReference type="EMBL" id="HE650823">
    <property type="protein sequence ID" value="CCF57351.1"/>
    <property type="molecule type" value="Genomic_DNA"/>
</dbReference>
<evidence type="ECO:0000313" key="10">
    <source>
        <dbReference type="Proteomes" id="UP000005220"/>
    </source>
</evidence>
<comment type="subcellular location">
    <subcellularLocation>
        <location evidence="1">Membrane</location>
        <topology evidence="1">Multi-pass membrane protein</topology>
    </subcellularLocation>
</comment>
<dbReference type="HOGENOM" id="CLU_001265_30_12_1"/>
<evidence type="ECO:0000256" key="7">
    <source>
        <dbReference type="SAM" id="Phobius"/>
    </source>
</evidence>
<proteinExistence type="inferred from homology"/>
<dbReference type="AlphaFoldDB" id="H2ASK1"/>
<organism evidence="9 10">
    <name type="scientific">Kazachstania africana (strain ATCC 22294 / BCRC 22015 / CBS 2517 / CECT 1963 / NBRC 1671 / NRRL Y-8276)</name>
    <name type="common">Yeast</name>
    <name type="synonym">Kluyveromyces africanus</name>
    <dbReference type="NCBI Taxonomy" id="1071382"/>
    <lineage>
        <taxon>Eukaryota</taxon>
        <taxon>Fungi</taxon>
        <taxon>Dikarya</taxon>
        <taxon>Ascomycota</taxon>
        <taxon>Saccharomycotina</taxon>
        <taxon>Saccharomycetes</taxon>
        <taxon>Saccharomycetales</taxon>
        <taxon>Saccharomycetaceae</taxon>
        <taxon>Kazachstania</taxon>
    </lineage>
</organism>
<dbReference type="PROSITE" id="PS50850">
    <property type="entry name" value="MFS"/>
    <property type="match status" value="1"/>
</dbReference>
<dbReference type="InterPro" id="IPR036259">
    <property type="entry name" value="MFS_trans_sf"/>
</dbReference>
<feature type="transmembrane region" description="Helical" evidence="7">
    <location>
        <begin position="149"/>
        <end position="170"/>
    </location>
</feature>
<sequence>MLFPKKLLGLKDEQPTYNLRKITFILAIAGFTMGSEITSLPVFLVSPNFVRYFNYPSPLQQGFLMSSTIFGGFTGCILYGMMTKKFGRVGILQMGTIIWLSGSLLATGVFDLWMIILSRWVKGITMGMYSILLVVYTGELFPNDRRGKIMAIIHLSSSSAMLFMHYLSVFSLSIRSHYSFRLVWGIETIPAIFLYVFSIWLPESPQWLTINGSYAKAQFIQNEIAINYNEKHKNNRKPIPIMSKLDLVDLHSEDTGKKLEWRRVLMSIILQLLVQFTGINIILYYITYLCEMIGIPGRIKFLTASIPYFINMVVSIFPITFIDKVSRKFVITIGSVLLSLIMISISIVMKFMGHEVDPINGNESLIWSVNKQGGGIIIGFCFIFVAIFALTLSCIPWVYTNEILGIGVKSRRMSYVMSIGWLSNFIITLLGPIMMTYLKWATFLLFGIVTFSISVLILIIFPDTRNLSREEIDKLFDGKKSIDDLFCAAGVNNSKEKSIEPIILYREDGEEI</sequence>
<evidence type="ECO:0000313" key="9">
    <source>
        <dbReference type="EMBL" id="CCF57351.1"/>
    </source>
</evidence>
<dbReference type="InParanoid" id="H2ASK1"/>
<accession>H2ASK1</accession>
<dbReference type="InterPro" id="IPR050360">
    <property type="entry name" value="MFS_Sugar_Transporters"/>
</dbReference>